<dbReference type="Proteomes" id="UP000030748">
    <property type="component" value="Unassembled WGS sequence"/>
</dbReference>
<dbReference type="PANTHER" id="PTHR42647:SF55">
    <property type="entry name" value="BOI-RELATED E3 UBIQUITIN-PROTEIN LIGASE 1"/>
    <property type="match status" value="1"/>
</dbReference>
<dbReference type="KEGG" id="egt:105950924"/>
<dbReference type="PhylomeDB" id="A0A022RVA4"/>
<name>A0A022RVA4_ERYGU</name>
<dbReference type="AlphaFoldDB" id="A0A022RVA4"/>
<dbReference type="OrthoDB" id="1711136at2759"/>
<evidence type="ECO:0000313" key="6">
    <source>
        <dbReference type="EMBL" id="EYU43693.1"/>
    </source>
</evidence>
<dbReference type="Gene3D" id="3.30.40.10">
    <property type="entry name" value="Zinc/RING finger domain, C3HC4 (zinc finger)"/>
    <property type="match status" value="1"/>
</dbReference>
<gene>
    <name evidence="6" type="ORF">MIMGU_mgv1a009977mg</name>
</gene>
<dbReference type="InterPro" id="IPR013083">
    <property type="entry name" value="Znf_RING/FYVE/PHD"/>
</dbReference>
<dbReference type="GO" id="GO:0043067">
    <property type="term" value="P:regulation of programmed cell death"/>
    <property type="evidence" value="ECO:0000318"/>
    <property type="project" value="GO_Central"/>
</dbReference>
<keyword evidence="1" id="KW-0479">Metal-binding</keyword>
<dbReference type="STRING" id="4155.A0A022RVA4"/>
<evidence type="ECO:0000256" key="2">
    <source>
        <dbReference type="ARBA" id="ARBA00022771"/>
    </source>
</evidence>
<evidence type="ECO:0000256" key="1">
    <source>
        <dbReference type="ARBA" id="ARBA00022723"/>
    </source>
</evidence>
<dbReference type="InterPro" id="IPR001841">
    <property type="entry name" value="Znf_RING"/>
</dbReference>
<keyword evidence="7" id="KW-1185">Reference proteome</keyword>
<feature type="domain" description="RING-type" evidence="5">
    <location>
        <begin position="274"/>
        <end position="312"/>
    </location>
</feature>
<dbReference type="CDD" id="cd16649">
    <property type="entry name" value="mRING-HC-C3HC5_CGRF1-like"/>
    <property type="match status" value="1"/>
</dbReference>
<dbReference type="GO" id="GO:0004842">
    <property type="term" value="F:ubiquitin-protein transferase activity"/>
    <property type="evidence" value="ECO:0000318"/>
    <property type="project" value="GO_Central"/>
</dbReference>
<reference evidence="6 7" key="1">
    <citation type="journal article" date="2013" name="Proc. Natl. Acad. Sci. U.S.A.">
        <title>Fine-scale variation in meiotic recombination in Mimulus inferred from population shotgun sequencing.</title>
        <authorList>
            <person name="Hellsten U."/>
            <person name="Wright K.M."/>
            <person name="Jenkins J."/>
            <person name="Shu S."/>
            <person name="Yuan Y."/>
            <person name="Wessler S.R."/>
            <person name="Schmutz J."/>
            <person name="Willis J.H."/>
            <person name="Rokhsar D.S."/>
        </authorList>
    </citation>
    <scope>NUCLEOTIDE SEQUENCE [LARGE SCALE GENOMIC DNA]</scope>
    <source>
        <strain evidence="7">cv. DUN x IM62</strain>
    </source>
</reference>
<keyword evidence="3" id="KW-0862">Zinc</keyword>
<protein>
    <recommendedName>
        <fullName evidence="5">RING-type domain-containing protein</fullName>
    </recommendedName>
</protein>
<dbReference type="OMA" id="GHHQHAN"/>
<keyword evidence="2 4" id="KW-0863">Zinc-finger</keyword>
<dbReference type="PIRSF" id="PIRSF036836">
    <property type="entry name" value="RNase_bind_SBP1"/>
    <property type="match status" value="1"/>
</dbReference>
<evidence type="ECO:0000256" key="4">
    <source>
        <dbReference type="PROSITE-ProRule" id="PRU00175"/>
    </source>
</evidence>
<evidence type="ECO:0000256" key="3">
    <source>
        <dbReference type="ARBA" id="ARBA00022833"/>
    </source>
</evidence>
<dbReference type="EMBL" id="KI630240">
    <property type="protein sequence ID" value="EYU43693.1"/>
    <property type="molecule type" value="Genomic_DNA"/>
</dbReference>
<dbReference type="PROSITE" id="PS50089">
    <property type="entry name" value="ZF_RING_2"/>
    <property type="match status" value="1"/>
</dbReference>
<dbReference type="eggNOG" id="KOG1100">
    <property type="taxonomic scope" value="Eukaryota"/>
</dbReference>
<dbReference type="Pfam" id="PF13920">
    <property type="entry name" value="zf-C3HC4_3"/>
    <property type="match status" value="1"/>
</dbReference>
<organism evidence="6 7">
    <name type="scientific">Erythranthe guttata</name>
    <name type="common">Yellow monkey flower</name>
    <name type="synonym">Mimulus guttatus</name>
    <dbReference type="NCBI Taxonomy" id="4155"/>
    <lineage>
        <taxon>Eukaryota</taxon>
        <taxon>Viridiplantae</taxon>
        <taxon>Streptophyta</taxon>
        <taxon>Embryophyta</taxon>
        <taxon>Tracheophyta</taxon>
        <taxon>Spermatophyta</taxon>
        <taxon>Magnoliopsida</taxon>
        <taxon>eudicotyledons</taxon>
        <taxon>Gunneridae</taxon>
        <taxon>Pentapetalae</taxon>
        <taxon>asterids</taxon>
        <taxon>lamiids</taxon>
        <taxon>Lamiales</taxon>
        <taxon>Phrymaceae</taxon>
        <taxon>Erythranthe</taxon>
    </lineage>
</organism>
<accession>A0A022RVA4</accession>
<evidence type="ECO:0000313" key="7">
    <source>
        <dbReference type="Proteomes" id="UP000030748"/>
    </source>
</evidence>
<sequence length="325" mass="36197">MAVEARHINLFPSQLTTNRESMSMSMLNPSNQRNVNSAYNQQQMRFVGVPLPENQSYYQTAVCDSVQAKTSVNTDSGLTYNVSAPHRKRSRDSINHQVYASSPNYKNNSVSQFAAGENILPQIQQYQSEIDAIISQHTKKIKLELEEKQKQQARLLAMAIGEGVMKKLKEKDDQIQRISKFNFALQERVKSLYLENQLWRDLAQSNEAAANSLRTNLEQVLLQIGTEERVSAAAAADEDVQSCCGSSDYGREAEENADGNNNNNNNSCFSDRRCKMCGEREACVLLLPCRHLCLCGVCGSGSQQLQACPVCNSSMNATLHVNTSL</sequence>
<dbReference type="PANTHER" id="PTHR42647">
    <property type="entry name" value="SBP (S-RIBONUCLEASE BINDING PROTEIN) FAMILY PROTEIN"/>
    <property type="match status" value="1"/>
</dbReference>
<dbReference type="GO" id="GO:0008270">
    <property type="term" value="F:zinc ion binding"/>
    <property type="evidence" value="ECO:0007669"/>
    <property type="project" value="UniProtKB-KW"/>
</dbReference>
<evidence type="ECO:0000259" key="5">
    <source>
        <dbReference type="PROSITE" id="PS50089"/>
    </source>
</evidence>
<proteinExistence type="predicted"/>